<dbReference type="SUPFAM" id="SSF53335">
    <property type="entry name" value="S-adenosyl-L-methionine-dependent methyltransferases"/>
    <property type="match status" value="1"/>
</dbReference>
<dbReference type="InterPro" id="IPR041698">
    <property type="entry name" value="Methyltransf_25"/>
</dbReference>
<organism evidence="2 3">
    <name type="scientific">Actinocrispum wychmicini</name>
    <dbReference type="NCBI Taxonomy" id="1213861"/>
    <lineage>
        <taxon>Bacteria</taxon>
        <taxon>Bacillati</taxon>
        <taxon>Actinomycetota</taxon>
        <taxon>Actinomycetes</taxon>
        <taxon>Pseudonocardiales</taxon>
        <taxon>Pseudonocardiaceae</taxon>
        <taxon>Actinocrispum</taxon>
    </lineage>
</organism>
<dbReference type="InterPro" id="IPR029063">
    <property type="entry name" value="SAM-dependent_MTases_sf"/>
</dbReference>
<name>A0A4R2J5I5_9PSEU</name>
<reference evidence="2 3" key="1">
    <citation type="submission" date="2019-03" db="EMBL/GenBank/DDBJ databases">
        <title>Genomic Encyclopedia of Type Strains, Phase IV (KMG-IV): sequencing the most valuable type-strain genomes for metagenomic binning, comparative biology and taxonomic classification.</title>
        <authorList>
            <person name="Goeker M."/>
        </authorList>
    </citation>
    <scope>NUCLEOTIDE SEQUENCE [LARGE SCALE GENOMIC DNA]</scope>
    <source>
        <strain evidence="2 3">DSM 45934</strain>
    </source>
</reference>
<dbReference type="GO" id="GO:0032259">
    <property type="term" value="P:methylation"/>
    <property type="evidence" value="ECO:0007669"/>
    <property type="project" value="UniProtKB-KW"/>
</dbReference>
<keyword evidence="3" id="KW-1185">Reference proteome</keyword>
<dbReference type="OrthoDB" id="9791837at2"/>
<dbReference type="Pfam" id="PF13649">
    <property type="entry name" value="Methyltransf_25"/>
    <property type="match status" value="1"/>
</dbReference>
<dbReference type="AlphaFoldDB" id="A0A4R2J5I5"/>
<protein>
    <submittedName>
        <fullName evidence="2">Methyltransferase family protein</fullName>
    </submittedName>
</protein>
<evidence type="ECO:0000313" key="3">
    <source>
        <dbReference type="Proteomes" id="UP000295680"/>
    </source>
</evidence>
<feature type="domain" description="Methyltransferase" evidence="1">
    <location>
        <begin position="43"/>
        <end position="138"/>
    </location>
</feature>
<dbReference type="RefSeq" id="WP_132124544.1">
    <property type="nucleotide sequence ID" value="NZ_SLWS01000012.1"/>
</dbReference>
<sequence length="246" mass="26783">MAESDEQYDALGKEYERVKYIPTGLCERATFLSALPDLTGKSVLDVACGTGFYPRQFVSLGAERVVGVDSSQEMVSYAQYVEKRDQQGIVYAQYDAVTLPLLGSFDVVTAVWLLGYAEGEAALDAMVGNLVANVAPGGTLAVLFPNPDADFDLLEDYQKYGYYMSRGEPSLGRQGVVVHVLGESEFSFDSFFWPPGVVDLALSRAGLTNVTRHPTVVPEDAVASYGEEFWAQLRVSPSFAVLTATR</sequence>
<dbReference type="InterPro" id="IPR050508">
    <property type="entry name" value="Methyltransf_Superfamily"/>
</dbReference>
<gene>
    <name evidence="2" type="ORF">EV192_112384</name>
</gene>
<dbReference type="CDD" id="cd02440">
    <property type="entry name" value="AdoMet_MTases"/>
    <property type="match status" value="1"/>
</dbReference>
<dbReference type="EMBL" id="SLWS01000012">
    <property type="protein sequence ID" value="TCO52652.1"/>
    <property type="molecule type" value="Genomic_DNA"/>
</dbReference>
<dbReference type="PANTHER" id="PTHR42912:SF93">
    <property type="entry name" value="N6-ADENOSINE-METHYLTRANSFERASE TMT1A"/>
    <property type="match status" value="1"/>
</dbReference>
<keyword evidence="2" id="KW-0489">Methyltransferase</keyword>
<dbReference type="Gene3D" id="3.40.50.150">
    <property type="entry name" value="Vaccinia Virus protein VP39"/>
    <property type="match status" value="1"/>
</dbReference>
<dbReference type="GO" id="GO:0008168">
    <property type="term" value="F:methyltransferase activity"/>
    <property type="evidence" value="ECO:0007669"/>
    <property type="project" value="UniProtKB-KW"/>
</dbReference>
<evidence type="ECO:0000313" key="2">
    <source>
        <dbReference type="EMBL" id="TCO52652.1"/>
    </source>
</evidence>
<accession>A0A4R2J5I5</accession>
<comment type="caution">
    <text evidence="2">The sequence shown here is derived from an EMBL/GenBank/DDBJ whole genome shotgun (WGS) entry which is preliminary data.</text>
</comment>
<keyword evidence="2" id="KW-0808">Transferase</keyword>
<dbReference type="Proteomes" id="UP000295680">
    <property type="component" value="Unassembled WGS sequence"/>
</dbReference>
<evidence type="ECO:0000259" key="1">
    <source>
        <dbReference type="Pfam" id="PF13649"/>
    </source>
</evidence>
<dbReference type="PANTHER" id="PTHR42912">
    <property type="entry name" value="METHYLTRANSFERASE"/>
    <property type="match status" value="1"/>
</dbReference>
<proteinExistence type="predicted"/>